<evidence type="ECO:0000256" key="6">
    <source>
        <dbReference type="SAM" id="MobiDB-lite"/>
    </source>
</evidence>
<keyword evidence="3" id="KW-0677">Repeat</keyword>
<sequence>MGLVMNSACAACVALPLVNAPPDGTKVFGAAKDINVLRFYSVVYIASLVIRPFDPAEGLPTGPFPLQPEWLPLAETLYLDSTLHTMQTAPSAHARPSASHHRSHSTEPRRKPVAPTPWQAPITHTHAWALNQGFSSSTSTLGPKQPRYLKEGWTTEEWVVQPPMYYVSRDSDVPIVPKFPPHDERGRPHRSGSLRRDGPTTPRRAAEWDDMMYQYEADAERWMRHEEQARRLAEERLRTRNRLDDELRRIDERIRLRKHEQRRMYEESRARAMAELREHEHKYRTRLEKGVAESWEKYESRWSELGSSSEALNFANIPWPTVSAPRTVEDLSASAISAFLLSGAHSPETSRKERIRSAQLRWHPDRFRRLMSRVAGDDRAAVEEGVGAVARVLNDLMQREKGNSR</sequence>
<evidence type="ECO:0000256" key="2">
    <source>
        <dbReference type="ARBA" id="ARBA00022553"/>
    </source>
</evidence>
<comment type="subcellular location">
    <subcellularLocation>
        <location evidence="1">Nucleus</location>
    </subcellularLocation>
</comment>
<evidence type="ECO:0000313" key="7">
    <source>
        <dbReference type="EMBL" id="TEB38392.1"/>
    </source>
</evidence>
<feature type="region of interest" description="Disordered" evidence="6">
    <location>
        <begin position="88"/>
        <end position="118"/>
    </location>
</feature>
<protein>
    <recommendedName>
        <fullName evidence="9">J domain-containing protein</fullName>
    </recommendedName>
</protein>
<dbReference type="STRING" id="71717.A0A4Y7TXQ2"/>
<dbReference type="InterPro" id="IPR038753">
    <property type="entry name" value="NFKBIL1"/>
</dbReference>
<gene>
    <name evidence="7" type="ORF">FA13DRAFT_746416</name>
</gene>
<dbReference type="EMBL" id="QPFP01000003">
    <property type="protein sequence ID" value="TEB38392.1"/>
    <property type="molecule type" value="Genomic_DNA"/>
</dbReference>
<name>A0A4Y7TXQ2_COPMI</name>
<feature type="region of interest" description="Disordered" evidence="6">
    <location>
        <begin position="179"/>
        <end position="203"/>
    </location>
</feature>
<dbReference type="PANTHER" id="PTHR15263">
    <property type="entry name" value="I-KAPPA-B-LIKE PROTEIN IKBL"/>
    <property type="match status" value="1"/>
</dbReference>
<dbReference type="GO" id="GO:0005634">
    <property type="term" value="C:nucleus"/>
    <property type="evidence" value="ECO:0007669"/>
    <property type="project" value="UniProtKB-SubCell"/>
</dbReference>
<dbReference type="OrthoDB" id="412109at2759"/>
<organism evidence="7 8">
    <name type="scientific">Coprinellus micaceus</name>
    <name type="common">Glistening ink-cap mushroom</name>
    <name type="synonym">Coprinus micaceus</name>
    <dbReference type="NCBI Taxonomy" id="71717"/>
    <lineage>
        <taxon>Eukaryota</taxon>
        <taxon>Fungi</taxon>
        <taxon>Dikarya</taxon>
        <taxon>Basidiomycota</taxon>
        <taxon>Agaricomycotina</taxon>
        <taxon>Agaricomycetes</taxon>
        <taxon>Agaricomycetidae</taxon>
        <taxon>Agaricales</taxon>
        <taxon>Agaricineae</taxon>
        <taxon>Psathyrellaceae</taxon>
        <taxon>Coprinellus</taxon>
    </lineage>
</organism>
<dbReference type="GO" id="GO:0043124">
    <property type="term" value="P:negative regulation of canonical NF-kappaB signal transduction"/>
    <property type="evidence" value="ECO:0007669"/>
    <property type="project" value="InterPro"/>
</dbReference>
<keyword evidence="4" id="KW-0040">ANK repeat</keyword>
<evidence type="ECO:0000256" key="4">
    <source>
        <dbReference type="ARBA" id="ARBA00023043"/>
    </source>
</evidence>
<proteinExistence type="predicted"/>
<comment type="caution">
    <text evidence="7">The sequence shown here is derived from an EMBL/GenBank/DDBJ whole genome shotgun (WGS) entry which is preliminary data.</text>
</comment>
<keyword evidence="5" id="KW-0539">Nucleus</keyword>
<dbReference type="Proteomes" id="UP000298030">
    <property type="component" value="Unassembled WGS sequence"/>
</dbReference>
<dbReference type="PANTHER" id="PTHR15263:SF1">
    <property type="entry name" value="NF-KAPPA-B INHIBITOR-LIKE PROTEIN 1"/>
    <property type="match status" value="1"/>
</dbReference>
<accession>A0A4Y7TXQ2</accession>
<evidence type="ECO:0000313" key="8">
    <source>
        <dbReference type="Proteomes" id="UP000298030"/>
    </source>
</evidence>
<evidence type="ECO:0000256" key="3">
    <source>
        <dbReference type="ARBA" id="ARBA00022737"/>
    </source>
</evidence>
<evidence type="ECO:0000256" key="5">
    <source>
        <dbReference type="ARBA" id="ARBA00023242"/>
    </source>
</evidence>
<evidence type="ECO:0008006" key="9">
    <source>
        <dbReference type="Google" id="ProtNLM"/>
    </source>
</evidence>
<dbReference type="AlphaFoldDB" id="A0A4Y7TXQ2"/>
<reference evidence="7 8" key="1">
    <citation type="journal article" date="2019" name="Nat. Ecol. Evol.">
        <title>Megaphylogeny resolves global patterns of mushroom evolution.</title>
        <authorList>
            <person name="Varga T."/>
            <person name="Krizsan K."/>
            <person name="Foldi C."/>
            <person name="Dima B."/>
            <person name="Sanchez-Garcia M."/>
            <person name="Sanchez-Ramirez S."/>
            <person name="Szollosi G.J."/>
            <person name="Szarkandi J.G."/>
            <person name="Papp V."/>
            <person name="Albert L."/>
            <person name="Andreopoulos W."/>
            <person name="Angelini C."/>
            <person name="Antonin V."/>
            <person name="Barry K.W."/>
            <person name="Bougher N.L."/>
            <person name="Buchanan P."/>
            <person name="Buyck B."/>
            <person name="Bense V."/>
            <person name="Catcheside P."/>
            <person name="Chovatia M."/>
            <person name="Cooper J."/>
            <person name="Damon W."/>
            <person name="Desjardin D."/>
            <person name="Finy P."/>
            <person name="Geml J."/>
            <person name="Haridas S."/>
            <person name="Hughes K."/>
            <person name="Justo A."/>
            <person name="Karasinski D."/>
            <person name="Kautmanova I."/>
            <person name="Kiss B."/>
            <person name="Kocsube S."/>
            <person name="Kotiranta H."/>
            <person name="LaButti K.M."/>
            <person name="Lechner B.E."/>
            <person name="Liimatainen K."/>
            <person name="Lipzen A."/>
            <person name="Lukacs Z."/>
            <person name="Mihaltcheva S."/>
            <person name="Morgado L.N."/>
            <person name="Niskanen T."/>
            <person name="Noordeloos M.E."/>
            <person name="Ohm R.A."/>
            <person name="Ortiz-Santana B."/>
            <person name="Ovrebo C."/>
            <person name="Racz N."/>
            <person name="Riley R."/>
            <person name="Savchenko A."/>
            <person name="Shiryaev A."/>
            <person name="Soop K."/>
            <person name="Spirin V."/>
            <person name="Szebenyi C."/>
            <person name="Tomsovsky M."/>
            <person name="Tulloss R.E."/>
            <person name="Uehling J."/>
            <person name="Grigoriev I.V."/>
            <person name="Vagvolgyi C."/>
            <person name="Papp T."/>
            <person name="Martin F.M."/>
            <person name="Miettinen O."/>
            <person name="Hibbett D.S."/>
            <person name="Nagy L.G."/>
        </authorList>
    </citation>
    <scope>NUCLEOTIDE SEQUENCE [LARGE SCALE GENOMIC DNA]</scope>
    <source>
        <strain evidence="7 8">FP101781</strain>
    </source>
</reference>
<keyword evidence="8" id="KW-1185">Reference proteome</keyword>
<evidence type="ECO:0000256" key="1">
    <source>
        <dbReference type="ARBA" id="ARBA00004123"/>
    </source>
</evidence>
<keyword evidence="2" id="KW-0597">Phosphoprotein</keyword>